<evidence type="ECO:0000256" key="1">
    <source>
        <dbReference type="SAM" id="MobiDB-lite"/>
    </source>
</evidence>
<organism evidence="3 4">
    <name type="scientific">Mycobacterium phage Gaia</name>
    <dbReference type="NCBI Taxonomy" id="1486472"/>
    <lineage>
        <taxon>Viruses</taxon>
        <taxon>Duplodnaviria</taxon>
        <taxon>Heunggongvirae</taxon>
        <taxon>Uroviricota</taxon>
        <taxon>Caudoviricetes</taxon>
        <taxon>Gaiavirus</taxon>
        <taxon>Gaiavirus gaia</taxon>
    </lineage>
</organism>
<evidence type="ECO:0000313" key="4">
    <source>
        <dbReference type="Proteomes" id="UP000027491"/>
    </source>
</evidence>
<protein>
    <recommendedName>
        <fullName evidence="5">Holin</fullName>
    </recommendedName>
</protein>
<dbReference type="Proteomes" id="UP000027491">
    <property type="component" value="Segment"/>
</dbReference>
<dbReference type="GeneID" id="23679541"/>
<dbReference type="EMBL" id="KJ567043">
    <property type="protein sequence ID" value="AID58855.1"/>
    <property type="molecule type" value="Genomic_DNA"/>
</dbReference>
<proteinExistence type="predicted"/>
<keyword evidence="2" id="KW-0472">Membrane</keyword>
<keyword evidence="4" id="KW-1185">Reference proteome</keyword>
<keyword evidence="2" id="KW-1133">Transmembrane helix</keyword>
<name>A0A068F8M5_9CAUD</name>
<reference evidence="3 4" key="1">
    <citation type="submission" date="2014-03" db="EMBL/GenBank/DDBJ databases">
        <authorList>
            <person name="Yoder B.A."/>
            <person name="Colicchio M.A."/>
            <person name="Schafer C.E."/>
            <person name="Abrahim M.R."/>
            <person name="Adkins N.L."/>
            <person name="Burke K.A."/>
            <person name="Churilla B.M."/>
            <person name="Cohen K.L."/>
            <person name="Fasoranti T.O."/>
            <person name="Genkil J.S."/>
            <person name="Kramer Z.J."/>
            <person name="Prout A.K."/>
            <person name="Schwarz A.G."/>
            <person name="Tish M."/>
            <person name="Vispute N."/>
            <person name="Wilkes K.E."/>
            <person name="Williams C.R."/>
            <person name="Xiao X."/>
            <person name="Yu V.J."/>
            <person name="Lapin J.S."/>
            <person name="Ott C.T."/>
            <person name="Walburn T.D."/>
            <person name="Bradley K.W."/>
            <person name="Clarke D.Q."/>
            <person name="Lewis M.F."/>
            <person name="Barker L.P."/>
            <person name="Bailey C."/>
            <person name="Asai D.J."/>
            <person name="Bowman C.A."/>
            <person name="Russell D.A."/>
            <person name="Pope W.H."/>
            <person name="Jacobs-Sera D."/>
            <person name="Hendrix R.W."/>
            <person name="Hatfull G.F."/>
        </authorList>
    </citation>
    <scope>NUCLEOTIDE SEQUENCE [LARGE SCALE GENOMIC DNA]</scope>
</reference>
<accession>A0A068F8M5</accession>
<feature type="transmembrane region" description="Helical" evidence="2">
    <location>
        <begin position="41"/>
        <end position="59"/>
    </location>
</feature>
<dbReference type="KEGG" id="vg:23679541"/>
<evidence type="ECO:0000256" key="2">
    <source>
        <dbReference type="SAM" id="Phobius"/>
    </source>
</evidence>
<gene>
    <name evidence="3" type="primary">35</name>
    <name evidence="3" type="ORF">PBI_GAIA_35</name>
</gene>
<dbReference type="RefSeq" id="YP_009124778.1">
    <property type="nucleotide sequence ID" value="NC_026590.1"/>
</dbReference>
<evidence type="ECO:0008006" key="5">
    <source>
        <dbReference type="Google" id="ProtNLM"/>
    </source>
</evidence>
<feature type="region of interest" description="Disordered" evidence="1">
    <location>
        <begin position="61"/>
        <end position="93"/>
    </location>
</feature>
<evidence type="ECO:0000313" key="3">
    <source>
        <dbReference type="EMBL" id="AID58855.1"/>
    </source>
</evidence>
<sequence length="93" mass="9793">MKIFGYEVREVRKFIAAAVGGAASVASQLLAMGDVLPPQVANWATVVVSVATALGVFGVPNHTPGTITRDEPKSPSESLTEPARVPRKRLPVI</sequence>
<keyword evidence="2" id="KW-0812">Transmembrane</keyword>